<organism evidence="1 2">
    <name type="scientific">Solirubrobacter phytolaccae</name>
    <dbReference type="NCBI Taxonomy" id="1404360"/>
    <lineage>
        <taxon>Bacteria</taxon>
        <taxon>Bacillati</taxon>
        <taxon>Actinomycetota</taxon>
        <taxon>Thermoleophilia</taxon>
        <taxon>Solirubrobacterales</taxon>
        <taxon>Solirubrobacteraceae</taxon>
        <taxon>Solirubrobacter</taxon>
    </lineage>
</organism>
<dbReference type="EMBL" id="JAPDDP010000009">
    <property type="protein sequence ID" value="MDA0180061.1"/>
    <property type="molecule type" value="Genomic_DNA"/>
</dbReference>
<dbReference type="Proteomes" id="UP001147653">
    <property type="component" value="Unassembled WGS sequence"/>
</dbReference>
<protein>
    <submittedName>
        <fullName evidence="1">Uncharacterized protein</fullName>
    </submittedName>
</protein>
<name>A0A9X3N5W3_9ACTN</name>
<evidence type="ECO:0000313" key="1">
    <source>
        <dbReference type="EMBL" id="MDA0180061.1"/>
    </source>
</evidence>
<reference evidence="1" key="1">
    <citation type="submission" date="2022-10" db="EMBL/GenBank/DDBJ databases">
        <title>The WGS of Solirubrobacter phytolaccae KCTC 29190.</title>
        <authorList>
            <person name="Jiang Z."/>
        </authorList>
    </citation>
    <scope>NUCLEOTIDE SEQUENCE</scope>
    <source>
        <strain evidence="1">KCTC 29190</strain>
    </source>
</reference>
<proteinExistence type="predicted"/>
<sequence length="411" mass="44814">MDIETLIDQTAASVAPGYADLDLSRAVGVLLWEQYSGDVSQLTPLALELTELDEHVQRDGEQRELGYPHFDPASEAGASCAALTEALEAADDGYVLIETYWLALATRLHALLGMPVLVDEIETPVSEQLRRQSERPNPDPLAGLDVIVSTPVDEHRHAGLYRRDGMTFGAAHLPNVADEWLVERGLTELGRSPQVVAGGMPRGAVAAEVRDRKGVWHAAVTAPGLWLCVLPQRSGQSDPEVRFMDAVRAPVTDPEDDFSAGVPREDEVAHEVERRVLAGARVPVLWLQGRGRPDLYAWEGEPHAATALGVAGNGCRLWIGPTAQDPRRVFEEHLVRDWGYGPETAALRVDELPIGTLEGTVDGQPVTFALAAPGEPWMDDEGWVAVAQLDSYAVAFTGYDRPPERLDLERI</sequence>
<keyword evidence="2" id="KW-1185">Reference proteome</keyword>
<comment type="caution">
    <text evidence="1">The sequence shown here is derived from an EMBL/GenBank/DDBJ whole genome shotgun (WGS) entry which is preliminary data.</text>
</comment>
<evidence type="ECO:0000313" key="2">
    <source>
        <dbReference type="Proteomes" id="UP001147653"/>
    </source>
</evidence>
<dbReference type="AlphaFoldDB" id="A0A9X3N5W3"/>
<accession>A0A9X3N5W3</accession>
<gene>
    <name evidence="1" type="ORF">OJ997_07120</name>
</gene>
<dbReference type="RefSeq" id="WP_270024371.1">
    <property type="nucleotide sequence ID" value="NZ_JAPDDP010000009.1"/>
</dbReference>